<keyword evidence="2" id="KW-0808">Transferase</keyword>
<dbReference type="InterPro" id="IPR012893">
    <property type="entry name" value="HipA-like_C"/>
</dbReference>
<dbReference type="InterPro" id="IPR052028">
    <property type="entry name" value="HipA_Ser/Thr_kinase"/>
</dbReference>
<dbReference type="EMBL" id="JPQT01000183">
    <property type="protein sequence ID" value="KFE43918.1"/>
    <property type="molecule type" value="Genomic_DNA"/>
</dbReference>
<dbReference type="Pfam" id="PF07804">
    <property type="entry name" value="HipA_C"/>
    <property type="match status" value="1"/>
</dbReference>
<evidence type="ECO:0000313" key="7">
    <source>
        <dbReference type="Proteomes" id="UP000028643"/>
    </source>
</evidence>
<sequence>MSKPLKPAEALIVSANGRAVGELYRAEAKGIYFTYDPQWLAKGFNLSPFSMSFDDKPQLARDNLFRGLQGPFADSLPDGWGLRLMDRFFNSHFGQGTSLKLTQLDRLAYLGDRGMGAFDYQPKAEQVESEQTLSLARLFEASNEVQAGETDHVLKALRIAGGSPGGARPKAVVALSVDGCHAASAFAPLAPGYEHHMVKFRSLDEPWETGAIEQAYAVMARQAGVVMAESRLLDIAMPEGRSERFFASKRFDRRGNTKLHMMTVSALVHADFRTLALDYSELLKLTNALTRSAVEVEKMARLMIFNALSHNYDDHTKNFAFLCNESAIEGDIGQWTLAPAYDLTFSQGMGEHTTAFAGKGKPTRKLIKALCKDYKYLKPDDYIEQTLEALANRETVFADLTINASAGRPMFKVLSDVRSAFLGR</sequence>
<evidence type="ECO:0000259" key="4">
    <source>
        <dbReference type="Pfam" id="PF07804"/>
    </source>
</evidence>
<keyword evidence="3" id="KW-0418">Kinase</keyword>
<comment type="similarity">
    <text evidence="1">Belongs to the HipA Ser/Thr kinase family.</text>
</comment>
<dbReference type="InterPro" id="IPR017508">
    <property type="entry name" value="HipA_N1"/>
</dbReference>
<evidence type="ECO:0000313" key="6">
    <source>
        <dbReference type="EMBL" id="KFE43918.1"/>
    </source>
</evidence>
<feature type="domain" description="HipA N-terminal subdomain 1" evidence="5">
    <location>
        <begin position="11"/>
        <end position="120"/>
    </location>
</feature>
<dbReference type="AlphaFoldDB" id="A0A085UL55"/>
<evidence type="ECO:0000256" key="2">
    <source>
        <dbReference type="ARBA" id="ARBA00022679"/>
    </source>
</evidence>
<protein>
    <submittedName>
        <fullName evidence="6">Transcriptional regulator</fullName>
    </submittedName>
</protein>
<dbReference type="PATRIC" id="fig|317.174.peg.6369"/>
<dbReference type="PANTHER" id="PTHR37419:SF8">
    <property type="entry name" value="TOXIN YJJJ"/>
    <property type="match status" value="1"/>
</dbReference>
<evidence type="ECO:0000259" key="5">
    <source>
        <dbReference type="Pfam" id="PF13657"/>
    </source>
</evidence>
<gene>
    <name evidence="6" type="ORF">IV02_31215</name>
</gene>
<name>A0A085UL55_PSESX</name>
<accession>A0A085UL55</accession>
<evidence type="ECO:0000256" key="3">
    <source>
        <dbReference type="ARBA" id="ARBA00022777"/>
    </source>
</evidence>
<dbReference type="Proteomes" id="UP000028643">
    <property type="component" value="Unassembled WGS sequence"/>
</dbReference>
<comment type="caution">
    <text evidence="6">The sequence shown here is derived from an EMBL/GenBank/DDBJ whole genome shotgun (WGS) entry which is preliminary data.</text>
</comment>
<organism evidence="6 7">
    <name type="scientific">Pseudomonas syringae</name>
    <dbReference type="NCBI Taxonomy" id="317"/>
    <lineage>
        <taxon>Bacteria</taxon>
        <taxon>Pseudomonadati</taxon>
        <taxon>Pseudomonadota</taxon>
        <taxon>Gammaproteobacteria</taxon>
        <taxon>Pseudomonadales</taxon>
        <taxon>Pseudomonadaceae</taxon>
        <taxon>Pseudomonas</taxon>
    </lineage>
</organism>
<proteinExistence type="inferred from homology"/>
<reference evidence="6 7" key="1">
    <citation type="submission" date="2014-07" db="EMBL/GenBank/DDBJ databases">
        <title>Draft Genome Sequences of Environmental Pseudomonas syringae strains.</title>
        <authorList>
            <person name="Baltrus D.A."/>
            <person name="Berge O."/>
            <person name="Morris C."/>
        </authorList>
    </citation>
    <scope>NUCLEOTIDE SEQUENCE [LARGE SCALE GENOMIC DNA]</scope>
    <source>
        <strain evidence="6 7">CEB003</strain>
    </source>
</reference>
<evidence type="ECO:0000256" key="1">
    <source>
        <dbReference type="ARBA" id="ARBA00010164"/>
    </source>
</evidence>
<dbReference type="GO" id="GO:0004674">
    <property type="term" value="F:protein serine/threonine kinase activity"/>
    <property type="evidence" value="ECO:0007669"/>
    <property type="project" value="TreeGrafter"/>
</dbReference>
<dbReference type="RefSeq" id="WP_047579995.1">
    <property type="nucleotide sequence ID" value="NZ_JPQT01000183.1"/>
</dbReference>
<dbReference type="GO" id="GO:0005829">
    <property type="term" value="C:cytosol"/>
    <property type="evidence" value="ECO:0007669"/>
    <property type="project" value="TreeGrafter"/>
</dbReference>
<feature type="domain" description="HipA-like C-terminal" evidence="4">
    <location>
        <begin position="163"/>
        <end position="390"/>
    </location>
</feature>
<dbReference type="Gene3D" id="1.10.1070.20">
    <property type="match status" value="1"/>
</dbReference>
<dbReference type="PANTHER" id="PTHR37419">
    <property type="entry name" value="SERINE/THREONINE-PROTEIN KINASE TOXIN HIPA"/>
    <property type="match status" value="1"/>
</dbReference>
<dbReference type="Pfam" id="PF13657">
    <property type="entry name" value="Couple_hipA"/>
    <property type="match status" value="1"/>
</dbReference>